<feature type="compositionally biased region" description="Low complexity" evidence="1">
    <location>
        <begin position="73"/>
        <end position="99"/>
    </location>
</feature>
<dbReference type="Gene3D" id="2.20.140.10">
    <property type="entry name" value="WGR domain"/>
    <property type="match status" value="1"/>
</dbReference>
<reference evidence="3 4" key="1">
    <citation type="submission" date="2017-05" db="EMBL/GenBank/DDBJ databases">
        <authorList>
            <person name="Song R."/>
            <person name="Chenine A.L."/>
            <person name="Ruprecht R.M."/>
        </authorList>
    </citation>
    <scope>NUCLEOTIDE SEQUENCE [LARGE SCALE GENOMIC DNA]</scope>
    <source>
        <strain evidence="3 4">DSM 26136</strain>
    </source>
</reference>
<evidence type="ECO:0000259" key="2">
    <source>
        <dbReference type="PROSITE" id="PS51977"/>
    </source>
</evidence>
<accession>A0A1Y0ENG1</accession>
<evidence type="ECO:0000313" key="4">
    <source>
        <dbReference type="Proteomes" id="UP000196138"/>
    </source>
</evidence>
<feature type="domain" description="WGR" evidence="2">
    <location>
        <begin position="1"/>
        <end position="77"/>
    </location>
</feature>
<dbReference type="EMBL" id="CP021455">
    <property type="protein sequence ID" value="ARU05184.1"/>
    <property type="molecule type" value="Genomic_DNA"/>
</dbReference>
<evidence type="ECO:0000256" key="1">
    <source>
        <dbReference type="SAM" id="MobiDB-lite"/>
    </source>
</evidence>
<feature type="region of interest" description="Disordered" evidence="1">
    <location>
        <begin position="73"/>
        <end position="131"/>
    </location>
</feature>
<keyword evidence="4" id="KW-1185">Reference proteome</keyword>
<organism evidence="3 4">
    <name type="scientific">Comamonas serinivorans</name>
    <dbReference type="NCBI Taxonomy" id="1082851"/>
    <lineage>
        <taxon>Bacteria</taxon>
        <taxon>Pseudomonadati</taxon>
        <taxon>Pseudomonadota</taxon>
        <taxon>Betaproteobacteria</taxon>
        <taxon>Burkholderiales</taxon>
        <taxon>Comamonadaceae</taxon>
        <taxon>Comamonas</taxon>
    </lineage>
</organism>
<evidence type="ECO:0000313" key="3">
    <source>
        <dbReference type="EMBL" id="ARU05184.1"/>
    </source>
</evidence>
<dbReference type="SUPFAM" id="SSF142921">
    <property type="entry name" value="WGR domain-like"/>
    <property type="match status" value="1"/>
</dbReference>
<dbReference type="Pfam" id="PF05406">
    <property type="entry name" value="WGR"/>
    <property type="match status" value="1"/>
</dbReference>
<name>A0A1Y0ENG1_9BURK</name>
<dbReference type="InterPro" id="IPR008893">
    <property type="entry name" value="WGR_domain"/>
</dbReference>
<dbReference type="SMART" id="SM00773">
    <property type="entry name" value="WGR"/>
    <property type="match status" value="1"/>
</dbReference>
<sequence>MQRYEFNDGKSSKFWQIEQQGHELHIAWGKIGTQGQSQVKSFDDEAKAQVARDKLIKEKTGKGYVAAGEAPLAAGATPKVAKPASPGSAAAPAKAPAAPRAERGAKPPEPSGDLAEEAKPPAHVAGEAASDAVTDAADANPVPGAAVDATGAGLDNARTWLAAAPQDIDNALAARRAQPSVDEEAVQAWPQVLQALAAGDYENTSAKAFTPLRVKKRFGLSDGAWDMVAAWFEEAHLGSDWGYTTSLQLSANVQADAAKLLARLPADLTQAQVARIQTQVASAWAPVHAGEPGERVADRFGQAILHRLMALPRRDAPGDAPPSLARAKAWQALRKSLRFRFDPSLSHSTFAHGLTVLSTRLAQDEVAPDADADQMLLNVAVHMHNHGEMRTDPAHLVAYLVDAHGLPEVVRMLARSLQATAEFNYGARSHWTLTVWQPGLPNDRSRLHPLQGAWFRVRQHLVHADEAEWQACVAAVLAVLPEVPVARQPLLGPLFAESAEVMAALLGNLPASGALSGESQWLLACTTDAQAVSQLARARDSDGAGLFDTPAALDDMLVRFGLGALPALALAAAQDAPAQRLMAINHPDALHALARVAAQDKGTQARLKQAVARWPLAGLVGLARACVGGGKDVSLLIPVLQDALRQLGPIVSLAAPWLEPAGWAVVVQQANKLAGPVDVATVADLPAVLAQPPWRRARKAKAVAKPLMLEPVGVPAQERWAPGEKEAWHQANHWKAPATSVTAQEAQSLAQDLAFHYRNPKIGYITQCAQAIVAGDAQALIETWLQALARARQERNFYGSLSAAATVALPEPLGLAFWNAVAGEVNVYDPAAPVLQWGVAALPGLTRLMQSRPTEVIELALHVGAVELAPSVARAAFRLKSTRSHALRWLLRWPEHAAAGLIAPALGKPGEDRDVAAKALRLLASQGHADLIHRTAQRYPDAAVAEGVQAILGEDPLDLYPSKLPPLPAFWQPEAWSRPVLARGKALGEDALQALGQMLSFPRTEGLYAGLDQVRAACTPDSLAAFAWDLFGAWLAAGAPAKDNWGFTTLGLLGNDDTARRLTPLIRAWPGESAHARAVLGLDILEQIGTDTALMLLNGIAQKLKFKGLQDKARDKIQAIADARGLTTQELEDRLAPDLGLDAQGSLLLDFGPRQFKVGFDETLKPWVRDFTGGRAGARLKDLPKPNKADDPAQAQDASERYKALKKDAKTIAAQQIQRLETAMCEQRRWSPGNFQTFIAQHPLVRHIAQRLVWGVFLVAKASSASDTLATDLDPTEPALSEAERQARHDAQFPNHGGQLLACFRLAEDGSLTTADDAPFELPASADAEHAIRVGVPHALHISAEDQQAFGQIFADYELLQPFAQLGRDTYALSEAERQGTVLSRWVGVTVATGKVMGLTSKGWDRGAPQDGGWIGWMEFNGPHGCISLDLDPGMAVGDISWEPEQKLGEVTRTRTNGWSDNHRMTWADLDAIAASELIRALESLR</sequence>
<dbReference type="KEGG" id="cser:CCO03_11230"/>
<dbReference type="InterPro" id="IPR025406">
    <property type="entry name" value="DUF4132"/>
</dbReference>
<dbReference type="RefSeq" id="WP_087281091.1">
    <property type="nucleotide sequence ID" value="NZ_CP021455.1"/>
</dbReference>
<gene>
    <name evidence="3" type="ORF">CCO03_11230</name>
</gene>
<proteinExistence type="predicted"/>
<dbReference type="InterPro" id="IPR036930">
    <property type="entry name" value="WGR_dom_sf"/>
</dbReference>
<dbReference type="Pfam" id="PF13569">
    <property type="entry name" value="DUF4132"/>
    <property type="match status" value="1"/>
</dbReference>
<protein>
    <recommendedName>
        <fullName evidence="2">WGR domain-containing protein</fullName>
    </recommendedName>
</protein>
<dbReference type="CDD" id="cd07996">
    <property type="entry name" value="WGR_MMR_like"/>
    <property type="match status" value="1"/>
</dbReference>
<dbReference type="Proteomes" id="UP000196138">
    <property type="component" value="Chromosome"/>
</dbReference>
<dbReference type="OrthoDB" id="8859114at2"/>
<dbReference type="InterPro" id="IPR049809">
    <property type="entry name" value="YehF/YfeS-like_WGR"/>
</dbReference>
<dbReference type="PROSITE" id="PS51977">
    <property type="entry name" value="WGR"/>
    <property type="match status" value="1"/>
</dbReference>